<dbReference type="PANTHER" id="PTHR15627:SF8">
    <property type="entry name" value="TRNA-URIDINE AMINOCARBOXYPROPYLTRANSFERASE 1"/>
    <property type="match status" value="1"/>
</dbReference>
<keyword evidence="6" id="KW-0539">Nucleus</keyword>
<dbReference type="GO" id="GO:0016432">
    <property type="term" value="F:tRNA-uridine aminocarboxypropyltransferase activity"/>
    <property type="evidence" value="ECO:0007669"/>
    <property type="project" value="UniProtKB-EC"/>
</dbReference>
<evidence type="ECO:0000256" key="10">
    <source>
        <dbReference type="ARBA" id="ARBA00042508"/>
    </source>
</evidence>
<dbReference type="Pfam" id="PF03942">
    <property type="entry name" value="DTW"/>
    <property type="match status" value="1"/>
</dbReference>
<evidence type="ECO:0000313" key="14">
    <source>
        <dbReference type="Proteomes" id="UP000092445"/>
    </source>
</evidence>
<accession>A0A1A9ZT60</accession>
<protein>
    <recommendedName>
        <fullName evidence="9">tRNA-uridine aminocarboxypropyltransferase 1</fullName>
        <ecNumber evidence="2">2.5.1.25</ecNumber>
    </recommendedName>
    <alternativeName>
        <fullName evidence="10">DTW domain-containing protein 1</fullName>
    </alternativeName>
</protein>
<comment type="catalytic activity">
    <reaction evidence="11">
        <text>a uridine in tRNA + S-adenosyl-L-methionine = a 3-[(3S)-3-amino-3-carboxypropyl]uridine in tRNA + S-methyl-5'-thioadenosine + H(+)</text>
        <dbReference type="Rhea" id="RHEA:62432"/>
        <dbReference type="Rhea" id="RHEA-COMP:13339"/>
        <dbReference type="Rhea" id="RHEA-COMP:16092"/>
        <dbReference type="ChEBI" id="CHEBI:15378"/>
        <dbReference type="ChEBI" id="CHEBI:17509"/>
        <dbReference type="ChEBI" id="CHEBI:59789"/>
        <dbReference type="ChEBI" id="CHEBI:65315"/>
        <dbReference type="ChEBI" id="CHEBI:82930"/>
        <dbReference type="EC" id="2.5.1.25"/>
    </reaction>
</comment>
<reference evidence="14" key="1">
    <citation type="submission" date="2014-03" db="EMBL/GenBank/DDBJ databases">
        <authorList>
            <person name="Aksoy S."/>
            <person name="Warren W."/>
            <person name="Wilson R.K."/>
        </authorList>
    </citation>
    <scope>NUCLEOTIDE SEQUENCE [LARGE SCALE GENOMIC DNA]</scope>
    <source>
        <strain evidence="14">IAEA</strain>
    </source>
</reference>
<keyword evidence="4" id="KW-0949">S-adenosyl-L-methionine</keyword>
<keyword evidence="14" id="KW-1185">Reference proteome</keyword>
<keyword evidence="5" id="KW-0819">tRNA processing</keyword>
<proteinExistence type="inferred from homology"/>
<comment type="subcellular location">
    <subcellularLocation>
        <location evidence="1">Nucleus</location>
    </subcellularLocation>
</comment>
<evidence type="ECO:0000256" key="9">
    <source>
        <dbReference type="ARBA" id="ARBA00039242"/>
    </source>
</evidence>
<dbReference type="EC" id="2.5.1.25" evidence="2"/>
<keyword evidence="3" id="KW-0808">Transferase</keyword>
<feature type="domain" description="DTW" evidence="12">
    <location>
        <begin position="42"/>
        <end position="275"/>
    </location>
</feature>
<dbReference type="InterPro" id="IPR051521">
    <property type="entry name" value="tRNA_Mod/Golgi_Maint"/>
</dbReference>
<dbReference type="AlphaFoldDB" id="A0A1A9ZT60"/>
<evidence type="ECO:0000256" key="7">
    <source>
        <dbReference type="ARBA" id="ARBA00037050"/>
    </source>
</evidence>
<sequence length="389" mass="44439">MSPKCSKVTSRKYPFENMRLDDHTVLDTIEGRHDCICCHRSRKFFCYNCYIPIPNIADLIPKVSLPIDIDIIKHKKEIDGKSTAIHAAVLAPHNVRIYTYPNIPDYQKDREDVILIFPSAQSITVPQLFERKVKICNEHPFAYHKGYNVGTLLKRRMKEIIEDDSVQCRLEYLPLKKAIFIDSTWNQSRSIYKDERIKCLKSVVLQNRSSQFWRHQKNSPRWYLATIEAIHQFLLELHINAWGLNSTYKGLENLEIDDSLYKIAQIIETGIRIKVPFSLAVAKRVPCKFKAMQAMAASCAITSKAARSVLAKSTILKLRTFITPSKTTTIRSRLKRTAITGWLKSKDIAGAFFKSSHTITLLGGYNGRIPPPTNAKSTLGNATTHFTPE</sequence>
<name>A0A1A9ZT60_GLOPL</name>
<evidence type="ECO:0000259" key="12">
    <source>
        <dbReference type="SMART" id="SM01144"/>
    </source>
</evidence>
<evidence type="ECO:0000256" key="1">
    <source>
        <dbReference type="ARBA" id="ARBA00004123"/>
    </source>
</evidence>
<dbReference type="GO" id="GO:0005634">
    <property type="term" value="C:nucleus"/>
    <property type="evidence" value="ECO:0007669"/>
    <property type="project" value="UniProtKB-SubCell"/>
</dbReference>
<comment type="similarity">
    <text evidence="8">Belongs to the TDD superfamily. DTWD1 family.</text>
</comment>
<dbReference type="GO" id="GO:0006400">
    <property type="term" value="P:tRNA modification"/>
    <property type="evidence" value="ECO:0007669"/>
    <property type="project" value="TreeGrafter"/>
</dbReference>
<dbReference type="PANTHER" id="PTHR15627">
    <property type="entry name" value="NATURAL KILLER CELL-SPECIFIC ANTIGEN KLIP1"/>
    <property type="match status" value="1"/>
</dbReference>
<evidence type="ECO:0000256" key="4">
    <source>
        <dbReference type="ARBA" id="ARBA00022691"/>
    </source>
</evidence>
<reference evidence="13" key="2">
    <citation type="submission" date="2020-05" db="UniProtKB">
        <authorList>
            <consortium name="EnsemblMetazoa"/>
        </authorList>
    </citation>
    <scope>IDENTIFICATION</scope>
    <source>
        <strain evidence="13">IAEA</strain>
    </source>
</reference>
<organism evidence="13 14">
    <name type="scientific">Glossina pallidipes</name>
    <name type="common">Tsetse fly</name>
    <dbReference type="NCBI Taxonomy" id="7398"/>
    <lineage>
        <taxon>Eukaryota</taxon>
        <taxon>Metazoa</taxon>
        <taxon>Ecdysozoa</taxon>
        <taxon>Arthropoda</taxon>
        <taxon>Hexapoda</taxon>
        <taxon>Insecta</taxon>
        <taxon>Pterygota</taxon>
        <taxon>Neoptera</taxon>
        <taxon>Endopterygota</taxon>
        <taxon>Diptera</taxon>
        <taxon>Brachycera</taxon>
        <taxon>Muscomorpha</taxon>
        <taxon>Hippoboscoidea</taxon>
        <taxon>Glossinidae</taxon>
        <taxon>Glossina</taxon>
    </lineage>
</organism>
<evidence type="ECO:0000256" key="3">
    <source>
        <dbReference type="ARBA" id="ARBA00022679"/>
    </source>
</evidence>
<dbReference type="SMART" id="SM01144">
    <property type="entry name" value="DTW"/>
    <property type="match status" value="1"/>
</dbReference>
<evidence type="ECO:0000256" key="2">
    <source>
        <dbReference type="ARBA" id="ARBA00012386"/>
    </source>
</evidence>
<evidence type="ECO:0000313" key="13">
    <source>
        <dbReference type="EnsemblMetazoa" id="GPAI024119-PA"/>
    </source>
</evidence>
<evidence type="ECO:0000256" key="11">
    <source>
        <dbReference type="ARBA" id="ARBA00048718"/>
    </source>
</evidence>
<evidence type="ECO:0000256" key="8">
    <source>
        <dbReference type="ARBA" id="ARBA00038290"/>
    </source>
</evidence>
<dbReference type="STRING" id="7398.A0A1A9ZT60"/>
<dbReference type="Proteomes" id="UP000092445">
    <property type="component" value="Unassembled WGS sequence"/>
</dbReference>
<evidence type="ECO:0000256" key="6">
    <source>
        <dbReference type="ARBA" id="ARBA00023242"/>
    </source>
</evidence>
<evidence type="ECO:0000256" key="5">
    <source>
        <dbReference type="ARBA" id="ARBA00022694"/>
    </source>
</evidence>
<dbReference type="VEuPathDB" id="VectorBase:GPAI024119"/>
<comment type="function">
    <text evidence="7">Catalyzes the formation of 3-(3-amino-3-carboxypropyl)uridine (acp3U) at position 20 in the D-loop of several cytoplasmic tRNAs (acp3U(20)).</text>
</comment>
<dbReference type="InterPro" id="IPR005636">
    <property type="entry name" value="DTW"/>
</dbReference>
<dbReference type="EnsemblMetazoa" id="GPAI024119-RA">
    <property type="protein sequence ID" value="GPAI024119-PA"/>
    <property type="gene ID" value="GPAI024119"/>
</dbReference>